<evidence type="ECO:0000256" key="6">
    <source>
        <dbReference type="ARBA" id="ARBA00049406"/>
    </source>
</evidence>
<evidence type="ECO:0000259" key="7">
    <source>
        <dbReference type="Pfam" id="PF00291"/>
    </source>
</evidence>
<comment type="similarity">
    <text evidence="2">Belongs to the serine/threonine dehydratase family.</text>
</comment>
<dbReference type="Proteomes" id="UP000501346">
    <property type="component" value="Chromosome SeIII-ScIII"/>
</dbReference>
<dbReference type="GO" id="GO:0004794">
    <property type="term" value="F:threonine deaminase activity"/>
    <property type="evidence" value="ECO:0007669"/>
    <property type="project" value="TreeGrafter"/>
</dbReference>
<keyword evidence="4" id="KW-0663">Pyridoxal phosphate</keyword>
<dbReference type="GO" id="GO:0003941">
    <property type="term" value="F:L-serine ammonia-lyase activity"/>
    <property type="evidence" value="ECO:0007669"/>
    <property type="project" value="UniProtKB-EC"/>
</dbReference>
<organism evidence="8 9">
    <name type="scientific">Saccharomyces pastorianus</name>
    <name type="common">Lager yeast</name>
    <name type="synonym">Saccharomyces cerevisiae x Saccharomyces eubayanus</name>
    <dbReference type="NCBI Taxonomy" id="27292"/>
    <lineage>
        <taxon>Eukaryota</taxon>
        <taxon>Fungi</taxon>
        <taxon>Dikarya</taxon>
        <taxon>Ascomycota</taxon>
        <taxon>Saccharomycotina</taxon>
        <taxon>Saccharomycetes</taxon>
        <taxon>Saccharomycetales</taxon>
        <taxon>Saccharomycetaceae</taxon>
        <taxon>Saccharomyces</taxon>
    </lineage>
</organism>
<evidence type="ECO:0000256" key="2">
    <source>
        <dbReference type="ARBA" id="ARBA00010869"/>
    </source>
</evidence>
<dbReference type="AlphaFoldDB" id="A0A6C1E4E0"/>
<evidence type="ECO:0000256" key="4">
    <source>
        <dbReference type="ARBA" id="ARBA00022898"/>
    </source>
</evidence>
<dbReference type="OrthoDB" id="7773036at2759"/>
<evidence type="ECO:0000256" key="5">
    <source>
        <dbReference type="ARBA" id="ARBA00023239"/>
    </source>
</evidence>
<dbReference type="GO" id="GO:0006567">
    <property type="term" value="P:L-threonine catabolic process"/>
    <property type="evidence" value="ECO:0007669"/>
    <property type="project" value="TreeGrafter"/>
</dbReference>
<dbReference type="FunFam" id="3.40.50.1100:FF:000068">
    <property type="entry name" value="Catabolic L-serine/threonine dehydratase"/>
    <property type="match status" value="1"/>
</dbReference>
<protein>
    <recommendedName>
        <fullName evidence="3">L-serine ammonia-lyase</fullName>
        <ecNumber evidence="3">4.3.1.17</ecNumber>
    </recommendedName>
</protein>
<gene>
    <name evidence="8" type="primary">CHA1</name>
    <name evidence="8" type="ORF">GRS66_006321</name>
</gene>
<dbReference type="GO" id="GO:0009097">
    <property type="term" value="P:isoleucine biosynthetic process"/>
    <property type="evidence" value="ECO:0007669"/>
    <property type="project" value="TreeGrafter"/>
</dbReference>
<dbReference type="Pfam" id="PF00291">
    <property type="entry name" value="PALP"/>
    <property type="match status" value="1"/>
</dbReference>
<evidence type="ECO:0000313" key="8">
    <source>
        <dbReference type="EMBL" id="QID83841.1"/>
    </source>
</evidence>
<evidence type="ECO:0000256" key="1">
    <source>
        <dbReference type="ARBA" id="ARBA00001933"/>
    </source>
</evidence>
<dbReference type="InterPro" id="IPR000634">
    <property type="entry name" value="Ser/Thr_deHydtase_PyrdxlP-BS"/>
</dbReference>
<dbReference type="EC" id="4.3.1.17" evidence="3"/>
<proteinExistence type="inferred from homology"/>
<reference evidence="8 9" key="1">
    <citation type="journal article" date="2019" name="BMC Genomics">
        <title>Chromosome level assembly and comparative genome analysis confirm lager-brewing yeasts originated from a single hybridization.</title>
        <authorList>
            <person name="Salazar A.N."/>
            <person name="Gorter de Vries A.R."/>
            <person name="van den Broek M."/>
            <person name="Brouwers N."/>
            <person name="de la Torre Cortes P."/>
            <person name="Kuijpers N.G.A."/>
            <person name="Daran J.G."/>
            <person name="Abeel T."/>
        </authorList>
    </citation>
    <scope>NUCLEOTIDE SEQUENCE [LARGE SCALE GENOMIC DNA]</scope>
    <source>
        <strain evidence="8 9">CBS 1483</strain>
    </source>
</reference>
<dbReference type="PANTHER" id="PTHR48078:SF2">
    <property type="entry name" value="CATABOLIC L-SERINE_THREONINE DEHYDRATASE"/>
    <property type="match status" value="1"/>
</dbReference>
<accession>A0A6C1E4E0</accession>
<keyword evidence="9" id="KW-1185">Reference proteome</keyword>
<dbReference type="GO" id="GO:0006565">
    <property type="term" value="P:L-serine catabolic process"/>
    <property type="evidence" value="ECO:0007669"/>
    <property type="project" value="TreeGrafter"/>
</dbReference>
<dbReference type="InterPro" id="IPR050147">
    <property type="entry name" value="Ser/Thr_Dehydratase"/>
</dbReference>
<dbReference type="Gene3D" id="3.40.50.1100">
    <property type="match status" value="2"/>
</dbReference>
<feature type="domain" description="Tryptophan synthase beta chain-like PALP" evidence="7">
    <location>
        <begin position="5"/>
        <end position="317"/>
    </location>
</feature>
<dbReference type="GO" id="GO:0030170">
    <property type="term" value="F:pyridoxal phosphate binding"/>
    <property type="evidence" value="ECO:0007669"/>
    <property type="project" value="InterPro"/>
</dbReference>
<dbReference type="PANTHER" id="PTHR48078">
    <property type="entry name" value="THREONINE DEHYDRATASE, MITOCHONDRIAL-RELATED"/>
    <property type="match status" value="1"/>
</dbReference>
<comment type="catalytic activity">
    <reaction evidence="6">
        <text>L-serine = pyruvate + NH4(+)</text>
        <dbReference type="Rhea" id="RHEA:19169"/>
        <dbReference type="ChEBI" id="CHEBI:15361"/>
        <dbReference type="ChEBI" id="CHEBI:28938"/>
        <dbReference type="ChEBI" id="CHEBI:33384"/>
        <dbReference type="EC" id="4.3.1.17"/>
    </reaction>
</comment>
<dbReference type="EMBL" id="CP049000">
    <property type="protein sequence ID" value="QID83841.1"/>
    <property type="molecule type" value="Genomic_DNA"/>
</dbReference>
<evidence type="ECO:0000313" key="9">
    <source>
        <dbReference type="Proteomes" id="UP000501346"/>
    </source>
</evidence>
<keyword evidence="5" id="KW-0456">Lyase</keyword>
<name>A0A6C1E4E0_SACPS</name>
<evidence type="ECO:0000256" key="3">
    <source>
        <dbReference type="ARBA" id="ARBA00012093"/>
    </source>
</evidence>
<dbReference type="InterPro" id="IPR036052">
    <property type="entry name" value="TrpB-like_PALP_sf"/>
</dbReference>
<dbReference type="PROSITE" id="PS00165">
    <property type="entry name" value="DEHYDRATASE_SER_THR"/>
    <property type="match status" value="1"/>
</dbReference>
<dbReference type="SUPFAM" id="SSF53686">
    <property type="entry name" value="Tryptophan synthase beta subunit-like PLP-dependent enzymes"/>
    <property type="match status" value="1"/>
</dbReference>
<sequence>MSIVYNKTPLLRQFFPGKSLAQFFLKYECLQPSGSFKSRGIGNLILKNAIRIQKNGKRSPQVFASSGGNAGFAAATACQRLSLPCTVVVPTATKERMVEKIRNTGAQVIVNGAYWKEADTFLKTNVMNAIDYQVVEPIYVHPFDNPDIWEGHSSMVDEIVQDLKSQHVSMDKVKGIVCSVGGGGLYNGIIQGLESHGLADKIPIVGVETRGCHVFNTSLRIGQPIQFKKITSIATSLGTANISNQTFEYARKYNTKSVVVEDKDVIETCLKYSHQFNMVTEPACGASLHLGYHTEILERALGSKLTADDIVLIIACGGSSNTVQDLEETLECMKKEGVPAIELADNFIFPEKITSTILKSA</sequence>
<dbReference type="InterPro" id="IPR001926">
    <property type="entry name" value="TrpB-like_PALP"/>
</dbReference>
<comment type="cofactor">
    <cofactor evidence="1">
        <name>pyridoxal 5'-phosphate</name>
        <dbReference type="ChEBI" id="CHEBI:597326"/>
    </cofactor>
</comment>
<dbReference type="CDD" id="cd06448">
    <property type="entry name" value="L-Ser-dehyd"/>
    <property type="match status" value="1"/>
</dbReference>